<protein>
    <submittedName>
        <fullName evidence="1">Uncharacterized protein</fullName>
    </submittedName>
</protein>
<organism evidence="1 2">
    <name type="scientific">Sphingobacterium multivorum</name>
    <dbReference type="NCBI Taxonomy" id="28454"/>
    <lineage>
        <taxon>Bacteria</taxon>
        <taxon>Pseudomonadati</taxon>
        <taxon>Bacteroidota</taxon>
        <taxon>Sphingobacteriia</taxon>
        <taxon>Sphingobacteriales</taxon>
        <taxon>Sphingobacteriaceae</taxon>
        <taxon>Sphingobacterium</taxon>
    </lineage>
</organism>
<evidence type="ECO:0000313" key="1">
    <source>
        <dbReference type="EMBL" id="VXD06497.1"/>
    </source>
</evidence>
<sequence length="41" mass="4556">MADALVFFGGGHLLFFQLAVDDNSVGAIGINRNGRIFLRWF</sequence>
<accession>A0A654DMA3</accession>
<evidence type="ECO:0000313" key="2">
    <source>
        <dbReference type="Proteomes" id="UP000432350"/>
    </source>
</evidence>
<reference evidence="1 2" key="1">
    <citation type="submission" date="2019-10" db="EMBL/GenBank/DDBJ databases">
        <authorList>
            <person name="Karimi E."/>
        </authorList>
    </citation>
    <scope>NUCLEOTIDE SEQUENCE [LARGE SCALE GENOMIC DNA]</scope>
    <source>
        <strain evidence="1">Sphingobacterium sp. 8BC</strain>
    </source>
</reference>
<dbReference type="EMBL" id="CABWMV010000026">
    <property type="protein sequence ID" value="VXD06497.1"/>
    <property type="molecule type" value="Genomic_DNA"/>
</dbReference>
<dbReference type="AlphaFoldDB" id="A0A654DMA3"/>
<dbReference type="Proteomes" id="UP000432350">
    <property type="component" value="Unassembled WGS sequence"/>
</dbReference>
<proteinExistence type="predicted"/>
<name>A0A654DMA3_SPHMU</name>
<gene>
    <name evidence="1" type="ORF">SPHINGO8BC_70042</name>
</gene>